<evidence type="ECO:0000313" key="2">
    <source>
        <dbReference type="EMBL" id="TGO17610.1"/>
    </source>
</evidence>
<feature type="region of interest" description="Disordered" evidence="1">
    <location>
        <begin position="1"/>
        <end position="21"/>
    </location>
</feature>
<reference evidence="2 3" key="1">
    <citation type="submission" date="2017-12" db="EMBL/GenBank/DDBJ databases">
        <title>Comparative genomics of Botrytis spp.</title>
        <authorList>
            <person name="Valero-Jimenez C.A."/>
            <person name="Tapia P."/>
            <person name="Veloso J."/>
            <person name="Silva-Moreno E."/>
            <person name="Staats M."/>
            <person name="Valdes J.H."/>
            <person name="Van Kan J.A.L."/>
        </authorList>
    </citation>
    <scope>NUCLEOTIDE SEQUENCE [LARGE SCALE GENOMIC DNA]</scope>
    <source>
        <strain evidence="2 3">Bt9001</strain>
    </source>
</reference>
<keyword evidence="3" id="KW-1185">Reference proteome</keyword>
<dbReference type="OrthoDB" id="3513389at2759"/>
<comment type="caution">
    <text evidence="2">The sequence shown here is derived from an EMBL/GenBank/DDBJ whole genome shotgun (WGS) entry which is preliminary data.</text>
</comment>
<dbReference type="Proteomes" id="UP000297777">
    <property type="component" value="Unassembled WGS sequence"/>
</dbReference>
<evidence type="ECO:0000313" key="3">
    <source>
        <dbReference type="Proteomes" id="UP000297777"/>
    </source>
</evidence>
<accession>A0A4Z1F1D0</accession>
<organism evidence="2 3">
    <name type="scientific">Botrytis tulipae</name>
    <dbReference type="NCBI Taxonomy" id="87230"/>
    <lineage>
        <taxon>Eukaryota</taxon>
        <taxon>Fungi</taxon>
        <taxon>Dikarya</taxon>
        <taxon>Ascomycota</taxon>
        <taxon>Pezizomycotina</taxon>
        <taxon>Leotiomycetes</taxon>
        <taxon>Helotiales</taxon>
        <taxon>Sclerotiniaceae</taxon>
        <taxon>Botrytis</taxon>
    </lineage>
</organism>
<dbReference type="EMBL" id="PQXH01000016">
    <property type="protein sequence ID" value="TGO17610.1"/>
    <property type="molecule type" value="Genomic_DNA"/>
</dbReference>
<name>A0A4Z1F1D0_9HELO</name>
<gene>
    <name evidence="2" type="ORF">BTUL_0016g00740</name>
</gene>
<dbReference type="AlphaFoldDB" id="A0A4Z1F1D0"/>
<protein>
    <submittedName>
        <fullName evidence="2">Uncharacterized protein</fullName>
    </submittedName>
</protein>
<evidence type="ECO:0000256" key="1">
    <source>
        <dbReference type="SAM" id="MobiDB-lite"/>
    </source>
</evidence>
<proteinExistence type="predicted"/>
<sequence>MDSSPMTPIHNTSPPKRRKQTKLRTVLESIFSQFELTEETNYYSRCKFGTDDSSAGHHYTQFHEGCEMYLNDDGIGIYVDITGFQSLYIRPKEDQKAMRQRIEQEMRDASDLERLRYKVRGFFAERAVKELGIDKLRRGAAQR</sequence>
<feature type="compositionally biased region" description="Polar residues" evidence="1">
    <location>
        <begin position="1"/>
        <end position="14"/>
    </location>
</feature>